<keyword evidence="2" id="KW-1185">Reference proteome</keyword>
<dbReference type="STRING" id="29172.A0A0D8XB15"/>
<evidence type="ECO:0000313" key="1">
    <source>
        <dbReference type="EMBL" id="KJH39671.1"/>
    </source>
</evidence>
<gene>
    <name evidence="1" type="ORF">DICVIV_14447</name>
</gene>
<sequence length="119" mass="13921">MQQNSSTDAEGVFVVPERKENNEISRGKVDCILRAKVHICTLRQCLKENICMHGSSENFCVVHYIPNVVHFAEYMSQHSLNLLGTEAYEFIKYRYESASAKRMKLDKENIRWFNVIHPR</sequence>
<dbReference type="Proteomes" id="UP000053766">
    <property type="component" value="Unassembled WGS sequence"/>
</dbReference>
<proteinExistence type="predicted"/>
<dbReference type="EMBL" id="KN722102">
    <property type="protein sequence ID" value="KJH39671.1"/>
    <property type="molecule type" value="Genomic_DNA"/>
</dbReference>
<reference evidence="2" key="2">
    <citation type="journal article" date="2016" name="Sci. Rep.">
        <title>Dictyocaulus viviparus genome, variome and transcriptome elucidate lungworm biology and support future intervention.</title>
        <authorList>
            <person name="McNulty S.N."/>
            <person name="Strube C."/>
            <person name="Rosa B.A."/>
            <person name="Martin J.C."/>
            <person name="Tyagi R."/>
            <person name="Choi Y.J."/>
            <person name="Wang Q."/>
            <person name="Hallsworth Pepin K."/>
            <person name="Zhang X."/>
            <person name="Ozersky P."/>
            <person name="Wilson R.K."/>
            <person name="Sternberg P.W."/>
            <person name="Gasser R.B."/>
            <person name="Mitreva M."/>
        </authorList>
    </citation>
    <scope>NUCLEOTIDE SEQUENCE [LARGE SCALE GENOMIC DNA]</scope>
    <source>
        <strain evidence="2">HannoverDv2000</strain>
    </source>
</reference>
<organism evidence="1 2">
    <name type="scientific">Dictyocaulus viviparus</name>
    <name type="common">Bovine lungworm</name>
    <dbReference type="NCBI Taxonomy" id="29172"/>
    <lineage>
        <taxon>Eukaryota</taxon>
        <taxon>Metazoa</taxon>
        <taxon>Ecdysozoa</taxon>
        <taxon>Nematoda</taxon>
        <taxon>Chromadorea</taxon>
        <taxon>Rhabditida</taxon>
        <taxon>Rhabditina</taxon>
        <taxon>Rhabditomorpha</taxon>
        <taxon>Strongyloidea</taxon>
        <taxon>Metastrongylidae</taxon>
        <taxon>Dictyocaulus</taxon>
    </lineage>
</organism>
<accession>A0A0D8XB15</accession>
<name>A0A0D8XB15_DICVI</name>
<evidence type="ECO:0000313" key="2">
    <source>
        <dbReference type="Proteomes" id="UP000053766"/>
    </source>
</evidence>
<dbReference type="AlphaFoldDB" id="A0A0D8XB15"/>
<protein>
    <submittedName>
        <fullName evidence="1">Uncharacterized protein</fullName>
    </submittedName>
</protein>
<reference evidence="1 2" key="1">
    <citation type="submission" date="2013-11" db="EMBL/GenBank/DDBJ databases">
        <title>Draft genome of the bovine lungworm Dictyocaulus viviparus.</title>
        <authorList>
            <person name="Mitreva M."/>
        </authorList>
    </citation>
    <scope>NUCLEOTIDE SEQUENCE [LARGE SCALE GENOMIC DNA]</scope>
    <source>
        <strain evidence="1 2">HannoverDv2000</strain>
    </source>
</reference>